<dbReference type="EMBL" id="ANIX01005086">
    <property type="protein sequence ID" value="ETO99777.1"/>
    <property type="molecule type" value="Genomic_DNA"/>
</dbReference>
<feature type="region of interest" description="Disordered" evidence="1">
    <location>
        <begin position="18"/>
        <end position="61"/>
    </location>
</feature>
<name>W2VQ54_PHYNI</name>
<accession>W2VQ54</accession>
<reference evidence="2 3" key="1">
    <citation type="submission" date="2013-11" db="EMBL/GenBank/DDBJ databases">
        <title>The Genome Sequence of Phytophthora parasitica CJ01A1.</title>
        <authorList>
            <consortium name="The Broad Institute Genomics Platform"/>
            <person name="Russ C."/>
            <person name="Tyler B."/>
            <person name="Panabieres F."/>
            <person name="Shan W."/>
            <person name="Tripathy S."/>
            <person name="Grunwald N."/>
            <person name="Machado M."/>
            <person name="Johnson C.S."/>
            <person name="Walker B."/>
            <person name="Young S.K."/>
            <person name="Zeng Q."/>
            <person name="Gargeya S."/>
            <person name="Fitzgerald M."/>
            <person name="Haas B."/>
            <person name="Abouelleil A."/>
            <person name="Allen A.W."/>
            <person name="Alvarado L."/>
            <person name="Arachchi H.M."/>
            <person name="Berlin A.M."/>
            <person name="Chapman S.B."/>
            <person name="Gainer-Dewar J."/>
            <person name="Goldberg J."/>
            <person name="Griggs A."/>
            <person name="Gujja S."/>
            <person name="Hansen M."/>
            <person name="Howarth C."/>
            <person name="Imamovic A."/>
            <person name="Ireland A."/>
            <person name="Larimer J."/>
            <person name="McCowan C."/>
            <person name="Murphy C."/>
            <person name="Pearson M."/>
            <person name="Poon T.W."/>
            <person name="Priest M."/>
            <person name="Roberts A."/>
            <person name="Saif S."/>
            <person name="Shea T."/>
            <person name="Sisk P."/>
            <person name="Sykes S."/>
            <person name="Wortman J."/>
            <person name="Nusbaum C."/>
            <person name="Birren B."/>
        </authorList>
    </citation>
    <scope>NUCLEOTIDE SEQUENCE [LARGE SCALE GENOMIC DNA]</scope>
    <source>
        <strain evidence="2 3">CJ01A1</strain>
    </source>
</reference>
<protein>
    <submittedName>
        <fullName evidence="2">Uncharacterized protein</fullName>
    </submittedName>
</protein>
<gene>
    <name evidence="2" type="ORF">F441_22799</name>
</gene>
<comment type="caution">
    <text evidence="2">The sequence shown here is derived from an EMBL/GenBank/DDBJ whole genome shotgun (WGS) entry which is preliminary data.</text>
</comment>
<sequence length="61" mass="6356">MSRQVLQQHELVLSAYAAGTAEKAEGDRTGEAESSSEGAGSSDEGEEREDESSAYEGSSSD</sequence>
<feature type="compositionally biased region" description="Basic and acidic residues" evidence="1">
    <location>
        <begin position="22"/>
        <end position="31"/>
    </location>
</feature>
<proteinExistence type="predicted"/>
<dbReference type="Proteomes" id="UP000018958">
    <property type="component" value="Unassembled WGS sequence"/>
</dbReference>
<dbReference type="AlphaFoldDB" id="W2VQ54"/>
<evidence type="ECO:0000313" key="3">
    <source>
        <dbReference type="Proteomes" id="UP000018958"/>
    </source>
</evidence>
<organism evidence="2 3">
    <name type="scientific">Phytophthora nicotianae CJ01A1</name>
    <dbReference type="NCBI Taxonomy" id="1317063"/>
    <lineage>
        <taxon>Eukaryota</taxon>
        <taxon>Sar</taxon>
        <taxon>Stramenopiles</taxon>
        <taxon>Oomycota</taxon>
        <taxon>Peronosporomycetes</taxon>
        <taxon>Peronosporales</taxon>
        <taxon>Peronosporaceae</taxon>
        <taxon>Phytophthora</taxon>
    </lineage>
</organism>
<evidence type="ECO:0000256" key="1">
    <source>
        <dbReference type="SAM" id="MobiDB-lite"/>
    </source>
</evidence>
<feature type="compositionally biased region" description="Acidic residues" evidence="1">
    <location>
        <begin position="43"/>
        <end position="53"/>
    </location>
</feature>
<feature type="compositionally biased region" description="Low complexity" evidence="1">
    <location>
        <begin position="32"/>
        <end position="42"/>
    </location>
</feature>
<evidence type="ECO:0000313" key="2">
    <source>
        <dbReference type="EMBL" id="ETO99777.1"/>
    </source>
</evidence>